<dbReference type="InterPro" id="IPR045569">
    <property type="entry name" value="Metalloprtase-TldD/E_C"/>
</dbReference>
<dbReference type="EMBL" id="CP062796">
    <property type="protein sequence ID" value="QUL98414.1"/>
    <property type="molecule type" value="Genomic_DNA"/>
</dbReference>
<dbReference type="PANTHER" id="PTHR43421">
    <property type="entry name" value="METALLOPROTEASE PMBA"/>
    <property type="match status" value="1"/>
</dbReference>
<evidence type="ECO:0000313" key="4">
    <source>
        <dbReference type="EMBL" id="QUL98414.1"/>
    </source>
</evidence>
<dbReference type="InterPro" id="IPR002510">
    <property type="entry name" value="Metalloprtase-TldD/E_N"/>
</dbReference>
<reference evidence="4" key="1">
    <citation type="submission" date="2020-10" db="EMBL/GenBank/DDBJ databases">
        <authorList>
            <person name="Kadnikov V."/>
            <person name="Beletsky A.V."/>
            <person name="Mardanov A.V."/>
            <person name="Karnachuk O.V."/>
            <person name="Ravin N.V."/>
        </authorList>
    </citation>
    <scope>NUCLEOTIDE SEQUENCE</scope>
    <source>
        <strain evidence="4">Bu02</strain>
    </source>
</reference>
<dbReference type="AlphaFoldDB" id="A0AAT9LCD2"/>
<gene>
    <name evidence="4" type="ORF">IMF26_10430</name>
</gene>
<dbReference type="KEGG" id="fcz:IMF26_10430"/>
<evidence type="ECO:0000256" key="1">
    <source>
        <dbReference type="ARBA" id="ARBA00005836"/>
    </source>
</evidence>
<evidence type="ECO:0000259" key="3">
    <source>
        <dbReference type="Pfam" id="PF19289"/>
    </source>
</evidence>
<dbReference type="GO" id="GO:0008237">
    <property type="term" value="F:metallopeptidase activity"/>
    <property type="evidence" value="ECO:0007669"/>
    <property type="project" value="InterPro"/>
</dbReference>
<dbReference type="Pfam" id="PF01523">
    <property type="entry name" value="PmbA_TldD_1st"/>
    <property type="match status" value="1"/>
</dbReference>
<dbReference type="GO" id="GO:0005829">
    <property type="term" value="C:cytosol"/>
    <property type="evidence" value="ECO:0007669"/>
    <property type="project" value="TreeGrafter"/>
</dbReference>
<dbReference type="InterPro" id="IPR047657">
    <property type="entry name" value="PmbA"/>
</dbReference>
<dbReference type="PANTHER" id="PTHR43421:SF1">
    <property type="entry name" value="METALLOPROTEASE PMBA"/>
    <property type="match status" value="1"/>
</dbReference>
<dbReference type="SUPFAM" id="SSF111283">
    <property type="entry name" value="Putative modulator of DNA gyrase, PmbA/TldD"/>
    <property type="match status" value="1"/>
</dbReference>
<name>A0AAT9LCD2_9FIRM</name>
<protein>
    <submittedName>
        <fullName evidence="4">TldD/PmbA family protein</fullName>
    </submittedName>
</protein>
<dbReference type="InterPro" id="IPR036059">
    <property type="entry name" value="TldD/PmbA_sf"/>
</dbReference>
<dbReference type="Pfam" id="PF19289">
    <property type="entry name" value="PmbA_TldD_3rd"/>
    <property type="match status" value="1"/>
</dbReference>
<proteinExistence type="inferred from homology"/>
<accession>A0AAT9LCD2</accession>
<feature type="domain" description="Metalloprotease TldD/E N-terminal" evidence="2">
    <location>
        <begin position="19"/>
        <end position="74"/>
    </location>
</feature>
<dbReference type="Gene3D" id="3.30.2290.10">
    <property type="entry name" value="PmbA/TldD superfamily"/>
    <property type="match status" value="1"/>
</dbReference>
<comment type="similarity">
    <text evidence="1">Belongs to the peptidase U62 family.</text>
</comment>
<dbReference type="InterPro" id="IPR035068">
    <property type="entry name" value="TldD/PmbA_N"/>
</dbReference>
<organism evidence="4">
    <name type="scientific">Candidatus Fermentithermobacillus carboniphilus</name>
    <dbReference type="NCBI Taxonomy" id="3085328"/>
    <lineage>
        <taxon>Bacteria</taxon>
        <taxon>Bacillati</taxon>
        <taxon>Bacillota</taxon>
        <taxon>Candidatus Fermentithermobacillia</taxon>
        <taxon>Candidatus Fermentithermobacillales</taxon>
        <taxon>Candidatus Fermentithermobacillaceae</taxon>
        <taxon>Candidatus Fermentithermobacillus</taxon>
    </lineage>
</organism>
<sequence length="428" mass="47245">MMVVEESKKRGIESCLVSQESRTTMLNFEFNRLKNIQDSEDVNHAVQVIRDGRLGLFTTTEADLTADFLDRAIELSQFGPAVDYHFPDPEDPGAPLIFDPRVRDMSLDTMMTLGEELIDFAKSLDPAANGSARIIKIHTKKSVQNSRGLSSSWEKTEFSVVLAVDFVEGQNLLQVSDFCTSTHLEYDLEGLKAQVKRDFDLARKNVPLSPGTYPVLFTPGAFMDLIMPILACLDGKAVVRQVSPLKGRLGESIFSPLLTIVEDGILDKGTGSNLYDDQGVRCRRTFLVEKGILREYLLDLETACKLGRKPTGTGKISRIAPNNLLVLPQDLSWKDMLKGIKRGVIIKDTMGAWAGNPYSGQVTGNIALGFLVEDGEPVGRVKDCMFSVNVFKHLKDNLVSLSRETKYTYGNALLPYALVDGVSIAAKT</sequence>
<dbReference type="GO" id="GO:0006508">
    <property type="term" value="P:proteolysis"/>
    <property type="evidence" value="ECO:0007669"/>
    <property type="project" value="InterPro"/>
</dbReference>
<feature type="domain" description="Metalloprotease TldD/E C-terminal" evidence="3">
    <location>
        <begin position="210"/>
        <end position="425"/>
    </location>
</feature>
<evidence type="ECO:0000259" key="2">
    <source>
        <dbReference type="Pfam" id="PF01523"/>
    </source>
</evidence>
<reference evidence="4" key="2">
    <citation type="journal article" date="2023" name="Biology">
        <title>Prokaryotic Life Associated with Coal-Fire Gas Vents Revealed by Metagenomics.</title>
        <authorList>
            <person name="Kadnikov V.V."/>
            <person name="Mardanov A.V."/>
            <person name="Beletsky A.V."/>
            <person name="Karnachuk O.V."/>
            <person name="Ravin N.V."/>
        </authorList>
    </citation>
    <scope>NUCLEOTIDE SEQUENCE</scope>
    <source>
        <strain evidence="4">Bu02</strain>
    </source>
</reference>